<accession>A0A8J2VA51</accession>
<dbReference type="AlphaFoldDB" id="A0A8J2VA51"/>
<dbReference type="EMBL" id="BMGK01000006">
    <property type="protein sequence ID" value="GGD93445.1"/>
    <property type="molecule type" value="Genomic_DNA"/>
</dbReference>
<dbReference type="RefSeq" id="WP_188441441.1">
    <property type="nucleotide sequence ID" value="NZ_BMGK01000006.1"/>
</dbReference>
<reference evidence="5" key="1">
    <citation type="journal article" date="2014" name="Int. J. Syst. Evol. Microbiol.">
        <title>Complete genome sequence of Corynebacterium casei LMG S-19264T (=DSM 44701T), isolated from a smear-ripened cheese.</title>
        <authorList>
            <consortium name="US DOE Joint Genome Institute (JGI-PGF)"/>
            <person name="Walter F."/>
            <person name="Albersmeier A."/>
            <person name="Kalinowski J."/>
            <person name="Ruckert C."/>
        </authorList>
    </citation>
    <scope>NUCLEOTIDE SEQUENCE</scope>
    <source>
        <strain evidence="5">CGMCC 1.12924</strain>
    </source>
</reference>
<dbReference type="InterPro" id="IPR054364">
    <property type="entry name" value="Ca3427-like_PBP2"/>
</dbReference>
<dbReference type="PANTHER" id="PTHR30024">
    <property type="entry name" value="ALIPHATIC SULFONATES-BINDING PROTEIN-RELATED"/>
    <property type="match status" value="1"/>
</dbReference>
<feature type="domain" description="Ca3427-like PBP 2" evidence="4">
    <location>
        <begin position="91"/>
        <end position="180"/>
    </location>
</feature>
<comment type="subcellular location">
    <subcellularLocation>
        <location evidence="1">Periplasm</location>
    </subcellularLocation>
</comment>
<organism evidence="5 6">
    <name type="scientific">Planktosalinus lacus</name>
    <dbReference type="NCBI Taxonomy" id="1526573"/>
    <lineage>
        <taxon>Bacteria</taxon>
        <taxon>Pseudomonadati</taxon>
        <taxon>Bacteroidota</taxon>
        <taxon>Flavobacteriia</taxon>
        <taxon>Flavobacteriales</taxon>
        <taxon>Flavobacteriaceae</taxon>
        <taxon>Planktosalinus</taxon>
    </lineage>
</organism>
<dbReference type="Pfam" id="PF22384">
    <property type="entry name" value="PBP2_Ca3427_like"/>
    <property type="match status" value="1"/>
</dbReference>
<evidence type="ECO:0000256" key="2">
    <source>
        <dbReference type="ARBA" id="ARBA00010742"/>
    </source>
</evidence>
<dbReference type="SUPFAM" id="SSF53850">
    <property type="entry name" value="Periplasmic binding protein-like II"/>
    <property type="match status" value="1"/>
</dbReference>
<gene>
    <name evidence="5" type="ORF">GCM10011312_16520</name>
</gene>
<evidence type="ECO:0000313" key="5">
    <source>
        <dbReference type="EMBL" id="GGD93445.1"/>
    </source>
</evidence>
<keyword evidence="3" id="KW-0732">Signal</keyword>
<evidence type="ECO:0000259" key="4">
    <source>
        <dbReference type="Pfam" id="PF22384"/>
    </source>
</evidence>
<dbReference type="CDD" id="cd13637">
    <property type="entry name" value="PBP2_Ca3427_like"/>
    <property type="match status" value="1"/>
</dbReference>
<dbReference type="GO" id="GO:0042597">
    <property type="term" value="C:periplasmic space"/>
    <property type="evidence" value="ECO:0007669"/>
    <property type="project" value="UniProtKB-SubCell"/>
</dbReference>
<dbReference type="Proteomes" id="UP000652231">
    <property type="component" value="Unassembled WGS sequence"/>
</dbReference>
<comment type="similarity">
    <text evidence="2">Belongs to the bacterial solute-binding protein SsuA/TauA family.</text>
</comment>
<protein>
    <submittedName>
        <fullName evidence="5">ABC transporter substrate-binding protein</fullName>
    </submittedName>
</protein>
<evidence type="ECO:0000313" key="6">
    <source>
        <dbReference type="Proteomes" id="UP000652231"/>
    </source>
</evidence>
<evidence type="ECO:0000256" key="3">
    <source>
        <dbReference type="ARBA" id="ARBA00022729"/>
    </source>
</evidence>
<evidence type="ECO:0000256" key="1">
    <source>
        <dbReference type="ARBA" id="ARBA00004418"/>
    </source>
</evidence>
<name>A0A8J2VA51_9FLAO</name>
<dbReference type="PANTHER" id="PTHR30024:SF47">
    <property type="entry name" value="TAURINE-BINDING PERIPLASMIC PROTEIN"/>
    <property type="match status" value="1"/>
</dbReference>
<keyword evidence="6" id="KW-1185">Reference proteome</keyword>
<comment type="caution">
    <text evidence="5">The sequence shown here is derived from an EMBL/GenBank/DDBJ whole genome shotgun (WGS) entry which is preliminary data.</text>
</comment>
<dbReference type="Gene3D" id="3.40.190.10">
    <property type="entry name" value="Periplasmic binding protein-like II"/>
    <property type="match status" value="2"/>
</dbReference>
<sequence length="284" mass="32544">MKKIKIGGVPEHFNYPWYLALKDKKFQQQGINLRWVDFLGGTGEMNNALREKEIDLAVILTEGIVKDIIQGNQSKIVQVFVKSPLVWGIHVAKNSPYQTISDLRGAEAAISRYGSGSHLMAFINAQNQHWDIQKDLKFKVIENLDGALKGLPNGEGDYFMWEKFTTKPYVDKGIFRRVGNCPTPWPCFVIAARDELIENDPEAIKTILELINAETKQFKEIPAIDHKLADRYQQKVEDIQEWLSLTQWSSKNLTSNELEEVQKSLLDLNLIDKKVAPERILFNF</sequence>
<proteinExistence type="inferred from homology"/>
<reference evidence="5" key="2">
    <citation type="submission" date="2020-09" db="EMBL/GenBank/DDBJ databases">
        <authorList>
            <person name="Sun Q."/>
            <person name="Zhou Y."/>
        </authorList>
    </citation>
    <scope>NUCLEOTIDE SEQUENCE</scope>
    <source>
        <strain evidence="5">CGMCC 1.12924</strain>
    </source>
</reference>